<dbReference type="RefSeq" id="XP_012205954.1">
    <property type="nucleotide sequence ID" value="XM_012350564.1"/>
</dbReference>
<dbReference type="KEGG" id="spar:SPRG_11616"/>
<evidence type="ECO:0000313" key="3">
    <source>
        <dbReference type="Proteomes" id="UP000030745"/>
    </source>
</evidence>
<dbReference type="STRING" id="695850.A0A067C924"/>
<reference evidence="2 3" key="1">
    <citation type="journal article" date="2013" name="PLoS Genet.">
        <title>Distinctive expansion of potential virulence genes in the genome of the oomycete fish pathogen Saprolegnia parasitica.</title>
        <authorList>
            <person name="Jiang R.H."/>
            <person name="de Bruijn I."/>
            <person name="Haas B.J."/>
            <person name="Belmonte R."/>
            <person name="Lobach L."/>
            <person name="Christie J."/>
            <person name="van den Ackerveken G."/>
            <person name="Bottin A."/>
            <person name="Bulone V."/>
            <person name="Diaz-Moreno S.M."/>
            <person name="Dumas B."/>
            <person name="Fan L."/>
            <person name="Gaulin E."/>
            <person name="Govers F."/>
            <person name="Grenville-Briggs L.J."/>
            <person name="Horner N.R."/>
            <person name="Levin J.Z."/>
            <person name="Mammella M."/>
            <person name="Meijer H.J."/>
            <person name="Morris P."/>
            <person name="Nusbaum C."/>
            <person name="Oome S."/>
            <person name="Phillips A.J."/>
            <person name="van Rooyen D."/>
            <person name="Rzeszutek E."/>
            <person name="Saraiva M."/>
            <person name="Secombes C.J."/>
            <person name="Seidl M.F."/>
            <person name="Snel B."/>
            <person name="Stassen J.H."/>
            <person name="Sykes S."/>
            <person name="Tripathy S."/>
            <person name="van den Berg H."/>
            <person name="Vega-Arreguin J.C."/>
            <person name="Wawra S."/>
            <person name="Young S.K."/>
            <person name="Zeng Q."/>
            <person name="Dieguez-Uribeondo J."/>
            <person name="Russ C."/>
            <person name="Tyler B.M."/>
            <person name="van West P."/>
        </authorList>
    </citation>
    <scope>NUCLEOTIDE SEQUENCE [LARGE SCALE GENOMIC DNA]</scope>
    <source>
        <strain evidence="2 3">CBS 223.65</strain>
    </source>
</reference>
<dbReference type="Proteomes" id="UP000030745">
    <property type="component" value="Unassembled WGS sequence"/>
</dbReference>
<dbReference type="VEuPathDB" id="FungiDB:SPRG_11616"/>
<organism evidence="2 3">
    <name type="scientific">Saprolegnia parasitica (strain CBS 223.65)</name>
    <dbReference type="NCBI Taxonomy" id="695850"/>
    <lineage>
        <taxon>Eukaryota</taxon>
        <taxon>Sar</taxon>
        <taxon>Stramenopiles</taxon>
        <taxon>Oomycota</taxon>
        <taxon>Saprolegniomycetes</taxon>
        <taxon>Saprolegniales</taxon>
        <taxon>Saprolegniaceae</taxon>
        <taxon>Saprolegnia</taxon>
    </lineage>
</organism>
<evidence type="ECO:0000313" key="2">
    <source>
        <dbReference type="EMBL" id="KDO23302.1"/>
    </source>
</evidence>
<dbReference type="EMBL" id="KK583255">
    <property type="protein sequence ID" value="KDO23302.1"/>
    <property type="molecule type" value="Genomic_DNA"/>
</dbReference>
<keyword evidence="3" id="KW-1185">Reference proteome</keyword>
<name>A0A067C924_SAPPC</name>
<dbReference type="OMA" id="EIVIGRF"/>
<feature type="compositionally biased region" description="Low complexity" evidence="1">
    <location>
        <begin position="24"/>
        <end position="34"/>
    </location>
</feature>
<dbReference type="GeneID" id="24133640"/>
<dbReference type="AlphaFoldDB" id="A0A067C924"/>
<proteinExistence type="predicted"/>
<evidence type="ECO:0008006" key="4">
    <source>
        <dbReference type="Google" id="ProtNLM"/>
    </source>
</evidence>
<dbReference type="OrthoDB" id="10291745at2759"/>
<gene>
    <name evidence="2" type="ORF">SPRG_11616</name>
</gene>
<evidence type="ECO:0000256" key="1">
    <source>
        <dbReference type="SAM" id="MobiDB-lite"/>
    </source>
</evidence>
<protein>
    <recommendedName>
        <fullName evidence="4">START domain-containing protein</fullName>
    </recommendedName>
</protein>
<sequence>MNSSAWLGPQFTAEEFEILEVIRPTSSLSSSPSPEAKRRHASKLASQRTQRHRKKQQDELVYLKRKVDELQCQLTQLTLTQAMFPPEPDSKWKKLAKDERKRQADVLHENKRLKTAIEEQVHFAECLVEILKRQPLLDDAAQDQQWKLLKLVAEPRARHAAYHAIVDHEYAKMDSVFIEVGIIDFAHGDRRRAMPQLLDNGDIEVEEIVIGRFAVPLSIVAEATWDVLRGAVQVSAFPGHYTILEHIDASTAYTNSYCLHELGNSQSRTVVKKYMESPSRCVFVCRSVTEDELLPLDPAYVTCNEVSWLAFDVDESGCALGRFVQKAWLRPGELVAGGVVPDYLMNAYTEGTRSLEDAIKTQITKLMGMQCEPWTV</sequence>
<feature type="region of interest" description="Disordered" evidence="1">
    <location>
        <begin position="24"/>
        <end position="57"/>
    </location>
</feature>
<accession>A0A067C924</accession>